<name>A0A851GC48_9BACT</name>
<proteinExistence type="predicted"/>
<dbReference type="PANTHER" id="PTHR42866:SF1">
    <property type="entry name" value="SPORE COAT POLYSACCHARIDE BIOSYNTHESIS PROTEIN SPSF"/>
    <property type="match status" value="1"/>
</dbReference>
<dbReference type="InterPro" id="IPR003329">
    <property type="entry name" value="Cytidylyl_trans"/>
</dbReference>
<reference evidence="1 2" key="1">
    <citation type="submission" date="2020-07" db="EMBL/GenBank/DDBJ databases">
        <title>Roseicoccus Jingziensis gen. nov., sp. nov., isolated from coastal seawater.</title>
        <authorList>
            <person name="Feng X."/>
        </authorList>
    </citation>
    <scope>NUCLEOTIDE SEQUENCE [LARGE SCALE GENOMIC DNA]</scope>
    <source>
        <strain evidence="1 2">N1E253</strain>
    </source>
</reference>
<dbReference type="Pfam" id="PF02348">
    <property type="entry name" value="CTP_transf_3"/>
    <property type="match status" value="1"/>
</dbReference>
<dbReference type="EMBL" id="JACBAZ010000002">
    <property type="protein sequence ID" value="NWK55163.1"/>
    <property type="molecule type" value="Genomic_DNA"/>
</dbReference>
<dbReference type="Gene3D" id="3.90.550.10">
    <property type="entry name" value="Spore Coat Polysaccharide Biosynthesis Protein SpsA, Chain A"/>
    <property type="match status" value="1"/>
</dbReference>
<dbReference type="PANTHER" id="PTHR42866">
    <property type="entry name" value="3-DEOXY-MANNO-OCTULOSONATE CYTIDYLYLTRANSFERASE"/>
    <property type="match status" value="1"/>
</dbReference>
<keyword evidence="1" id="KW-0808">Transferase</keyword>
<organism evidence="1 2">
    <name type="scientific">Oceaniferula marina</name>
    <dbReference type="NCBI Taxonomy" id="2748318"/>
    <lineage>
        <taxon>Bacteria</taxon>
        <taxon>Pseudomonadati</taxon>
        <taxon>Verrucomicrobiota</taxon>
        <taxon>Verrucomicrobiia</taxon>
        <taxon>Verrucomicrobiales</taxon>
        <taxon>Verrucomicrobiaceae</taxon>
        <taxon>Oceaniferula</taxon>
    </lineage>
</organism>
<gene>
    <name evidence="1" type="ORF">HW115_06045</name>
</gene>
<comment type="caution">
    <text evidence="1">The sequence shown here is derived from an EMBL/GenBank/DDBJ whole genome shotgun (WGS) entry which is preliminary data.</text>
</comment>
<evidence type="ECO:0000313" key="2">
    <source>
        <dbReference type="Proteomes" id="UP000557872"/>
    </source>
</evidence>
<dbReference type="RefSeq" id="WP_178931696.1">
    <property type="nucleotide sequence ID" value="NZ_JACBAZ010000002.1"/>
</dbReference>
<dbReference type="InterPro" id="IPR029044">
    <property type="entry name" value="Nucleotide-diphossugar_trans"/>
</dbReference>
<dbReference type="GO" id="GO:0016740">
    <property type="term" value="F:transferase activity"/>
    <property type="evidence" value="ECO:0007669"/>
    <property type="project" value="UniProtKB-KW"/>
</dbReference>
<dbReference type="SUPFAM" id="SSF53448">
    <property type="entry name" value="Nucleotide-diphospho-sugar transferases"/>
    <property type="match status" value="1"/>
</dbReference>
<dbReference type="AlphaFoldDB" id="A0A851GC48"/>
<evidence type="ECO:0000313" key="1">
    <source>
        <dbReference type="EMBL" id="NWK55163.1"/>
    </source>
</evidence>
<dbReference type="Proteomes" id="UP000557872">
    <property type="component" value="Unassembled WGS sequence"/>
</dbReference>
<protein>
    <submittedName>
        <fullName evidence="1">NTP transferase domain-containing protein</fullName>
    </submittedName>
</protein>
<accession>A0A851GC48</accession>
<dbReference type="GO" id="GO:0005829">
    <property type="term" value="C:cytosol"/>
    <property type="evidence" value="ECO:0007669"/>
    <property type="project" value="TreeGrafter"/>
</dbReference>
<keyword evidence="2" id="KW-1185">Reference proteome</keyword>
<sequence length="250" mass="28145">MKKRIGILITGRLKSTRLKLKALKEIQGRSMFSHMVDRLKLASRPDIIVLCTSDLSGDDRLADLAIEEGIEVYRGHPDDVLARLTGAAVKFDLDTVINCMADNPFSDPEIIDQLADYHIGANYDYTRTEGVPLGLFSYALERKALEKVCRIKDDIDTEIWGAYFTDTGCFNCGVMKVVDEQWNFPELRLTVDTAPDFDVVTRIFNALNVDGEDFSGPSIIRYSRAHPELMEINKGVEQKKGHSIKLKDVD</sequence>